<feature type="region of interest" description="Disordered" evidence="4">
    <location>
        <begin position="272"/>
        <end position="291"/>
    </location>
</feature>
<dbReference type="InterPro" id="IPR050093">
    <property type="entry name" value="ABC_SmlMolc_Importer"/>
</dbReference>
<name>A0ABY5DPG6_9ACTN</name>
<dbReference type="GO" id="GO:0005524">
    <property type="term" value="F:ATP binding"/>
    <property type="evidence" value="ECO:0007669"/>
    <property type="project" value="UniProtKB-KW"/>
</dbReference>
<dbReference type="InterPro" id="IPR003439">
    <property type="entry name" value="ABC_transporter-like_ATP-bd"/>
</dbReference>
<dbReference type="Gene3D" id="3.40.50.300">
    <property type="entry name" value="P-loop containing nucleotide triphosphate hydrolases"/>
    <property type="match status" value="1"/>
</dbReference>
<dbReference type="RefSeq" id="WP_254569539.1">
    <property type="nucleotide sequence ID" value="NZ_CP098502.1"/>
</dbReference>
<feature type="region of interest" description="Disordered" evidence="4">
    <location>
        <begin position="353"/>
        <end position="376"/>
    </location>
</feature>
<dbReference type="Pfam" id="PF00005">
    <property type="entry name" value="ABC_tran"/>
    <property type="match status" value="1"/>
</dbReference>
<protein>
    <submittedName>
        <fullName evidence="6">ABC transporter ATP-binding protein</fullName>
    </submittedName>
</protein>
<gene>
    <name evidence="6" type="ORF">NBH00_15715</name>
</gene>
<dbReference type="PROSITE" id="PS00211">
    <property type="entry name" value="ABC_TRANSPORTER_1"/>
    <property type="match status" value="1"/>
</dbReference>
<evidence type="ECO:0000259" key="5">
    <source>
        <dbReference type="PROSITE" id="PS50893"/>
    </source>
</evidence>
<evidence type="ECO:0000313" key="6">
    <source>
        <dbReference type="EMBL" id="UTI62804.1"/>
    </source>
</evidence>
<evidence type="ECO:0000256" key="2">
    <source>
        <dbReference type="ARBA" id="ARBA00022741"/>
    </source>
</evidence>
<organism evidence="6 7">
    <name type="scientific">Paraconexibacter antarcticus</name>
    <dbReference type="NCBI Taxonomy" id="2949664"/>
    <lineage>
        <taxon>Bacteria</taxon>
        <taxon>Bacillati</taxon>
        <taxon>Actinomycetota</taxon>
        <taxon>Thermoleophilia</taxon>
        <taxon>Solirubrobacterales</taxon>
        <taxon>Paraconexibacteraceae</taxon>
        <taxon>Paraconexibacter</taxon>
    </lineage>
</organism>
<evidence type="ECO:0000313" key="7">
    <source>
        <dbReference type="Proteomes" id="UP001056035"/>
    </source>
</evidence>
<evidence type="ECO:0000256" key="1">
    <source>
        <dbReference type="ARBA" id="ARBA00022448"/>
    </source>
</evidence>
<dbReference type="Proteomes" id="UP001056035">
    <property type="component" value="Chromosome"/>
</dbReference>
<evidence type="ECO:0000256" key="3">
    <source>
        <dbReference type="ARBA" id="ARBA00022840"/>
    </source>
</evidence>
<feature type="domain" description="ABC transporter" evidence="5">
    <location>
        <begin position="1"/>
        <end position="226"/>
    </location>
</feature>
<dbReference type="InterPro" id="IPR017871">
    <property type="entry name" value="ABC_transporter-like_CS"/>
</dbReference>
<accession>A0ABY5DPG6</accession>
<keyword evidence="2" id="KW-0547">Nucleotide-binding</keyword>
<dbReference type="SUPFAM" id="SSF52540">
    <property type="entry name" value="P-loop containing nucleoside triphosphate hydrolases"/>
    <property type="match status" value="1"/>
</dbReference>
<dbReference type="PANTHER" id="PTHR42781">
    <property type="entry name" value="SPERMIDINE/PUTRESCINE IMPORT ATP-BINDING PROTEIN POTA"/>
    <property type="match status" value="1"/>
</dbReference>
<keyword evidence="1" id="KW-0813">Transport</keyword>
<reference evidence="6 7" key="1">
    <citation type="submission" date="2022-06" db="EMBL/GenBank/DDBJ databases">
        <title>Paraconexibacter antarcticus.</title>
        <authorList>
            <person name="Kim C.S."/>
        </authorList>
    </citation>
    <scope>NUCLEOTIDE SEQUENCE [LARGE SCALE GENOMIC DNA]</scope>
    <source>
        <strain evidence="6 7">02-257</strain>
    </source>
</reference>
<dbReference type="SUPFAM" id="SSF50331">
    <property type="entry name" value="MOP-like"/>
    <property type="match status" value="1"/>
</dbReference>
<keyword evidence="7" id="KW-1185">Reference proteome</keyword>
<dbReference type="PANTHER" id="PTHR42781:SF4">
    <property type="entry name" value="SPERMIDINE_PUTRESCINE IMPORT ATP-BINDING PROTEIN POTA"/>
    <property type="match status" value="1"/>
</dbReference>
<sequence length="376" mass="38397">MALLDVHLRARLRAYALDVALTIGPETVALVGPSGAGKTTVLRTIAGLRGADGGHVRLDGTPWLDTAARVDLPPERRSVGLVFQEYALFPHMTVAANVAFAHGDDPATMLARFGVGHLADARPGTLSGGERQRVALARALARDPQVLLLDEPLAALDTHTRATVRDELDALLGDLGIPTLLVTHDFRDAAVLADRVAVIVDGRIRQTGTAAELVSAPADAFVASFTGATVVRGVATPDGRGGARVALDDGGVLTAATAAAGRVSVAVHPWDVRVTTDPPRPGDGGGVIAGSAGRLVPEGGRVRVRVGCLVAELEADAAAALGGAAGAGETLYATVAPERVRLFAHDPAAVATPARTVTDPSGGRPAFAARRPGEPA</sequence>
<dbReference type="InterPro" id="IPR008995">
    <property type="entry name" value="Mo/tungstate-bd_C_term_dom"/>
</dbReference>
<dbReference type="InterPro" id="IPR003593">
    <property type="entry name" value="AAA+_ATPase"/>
</dbReference>
<proteinExistence type="predicted"/>
<dbReference type="PROSITE" id="PS50893">
    <property type="entry name" value="ABC_TRANSPORTER_2"/>
    <property type="match status" value="1"/>
</dbReference>
<keyword evidence="3 6" id="KW-0067">ATP-binding</keyword>
<dbReference type="EMBL" id="CP098502">
    <property type="protein sequence ID" value="UTI62804.1"/>
    <property type="molecule type" value="Genomic_DNA"/>
</dbReference>
<dbReference type="InterPro" id="IPR027417">
    <property type="entry name" value="P-loop_NTPase"/>
</dbReference>
<dbReference type="SMART" id="SM00382">
    <property type="entry name" value="AAA"/>
    <property type="match status" value="1"/>
</dbReference>
<evidence type="ECO:0000256" key="4">
    <source>
        <dbReference type="SAM" id="MobiDB-lite"/>
    </source>
</evidence>